<proteinExistence type="predicted"/>
<keyword evidence="3" id="KW-1185">Reference proteome</keyword>
<organism evidence="2 3">
    <name type="scientific">Eimeria maxima</name>
    <name type="common">Coccidian parasite</name>
    <dbReference type="NCBI Taxonomy" id="5804"/>
    <lineage>
        <taxon>Eukaryota</taxon>
        <taxon>Sar</taxon>
        <taxon>Alveolata</taxon>
        <taxon>Apicomplexa</taxon>
        <taxon>Conoidasida</taxon>
        <taxon>Coccidia</taxon>
        <taxon>Eucoccidiorida</taxon>
        <taxon>Eimeriorina</taxon>
        <taxon>Eimeriidae</taxon>
        <taxon>Eimeria</taxon>
    </lineage>
</organism>
<reference evidence="2" key="1">
    <citation type="submission" date="2013-10" db="EMBL/GenBank/DDBJ databases">
        <title>Genomic analysis of the causative agents of coccidiosis in chickens.</title>
        <authorList>
            <person name="Reid A.J."/>
            <person name="Blake D."/>
            <person name="Billington K."/>
            <person name="Browne H."/>
            <person name="Dunn M."/>
            <person name="Hung S."/>
            <person name="Kawahara F."/>
            <person name="Miranda-Saavedra D."/>
            <person name="Mourier T."/>
            <person name="Nagra H."/>
            <person name="Otto T.D."/>
            <person name="Rawlings N."/>
            <person name="Sanchez A."/>
            <person name="Sanders M."/>
            <person name="Subramaniam C."/>
            <person name="Tay Y."/>
            <person name="Dear P."/>
            <person name="Doerig C."/>
            <person name="Gruber A."/>
            <person name="Parkinson J."/>
            <person name="Shirley M."/>
            <person name="Wan K.L."/>
            <person name="Berriman M."/>
            <person name="Tomley F."/>
            <person name="Pain A."/>
        </authorList>
    </citation>
    <scope>NUCLEOTIDE SEQUENCE [LARGE SCALE GENOMIC DNA]</scope>
    <source>
        <strain evidence="2">Weybridge</strain>
    </source>
</reference>
<feature type="non-terminal residue" evidence="2">
    <location>
        <position position="171"/>
    </location>
</feature>
<dbReference type="OrthoDB" id="348458at2759"/>
<dbReference type="GeneID" id="25339916"/>
<dbReference type="RefSeq" id="XP_013336546.1">
    <property type="nucleotide sequence ID" value="XM_013481092.1"/>
</dbReference>
<name>U6M784_EIMMA</name>
<evidence type="ECO:0000313" key="3">
    <source>
        <dbReference type="Proteomes" id="UP000030763"/>
    </source>
</evidence>
<feature type="region of interest" description="Disordered" evidence="1">
    <location>
        <begin position="140"/>
        <end position="171"/>
    </location>
</feature>
<dbReference type="EMBL" id="HG720962">
    <property type="protein sequence ID" value="CDJ59901.1"/>
    <property type="molecule type" value="Genomic_DNA"/>
</dbReference>
<evidence type="ECO:0000256" key="1">
    <source>
        <dbReference type="SAM" id="MobiDB-lite"/>
    </source>
</evidence>
<protein>
    <submittedName>
        <fullName evidence="2">Uncharacterized protein</fullName>
    </submittedName>
</protein>
<dbReference type="VEuPathDB" id="ToxoDB:EMWEY_00059300"/>
<evidence type="ECO:0000313" key="2">
    <source>
        <dbReference type="EMBL" id="CDJ59901.1"/>
    </source>
</evidence>
<dbReference type="AlphaFoldDB" id="U6M784"/>
<reference evidence="2" key="2">
    <citation type="submission" date="2013-10" db="EMBL/GenBank/DDBJ databases">
        <authorList>
            <person name="Aslett M."/>
        </authorList>
    </citation>
    <scope>NUCLEOTIDE SEQUENCE [LARGE SCALE GENOMIC DNA]</scope>
    <source>
        <strain evidence="2">Weybridge</strain>
    </source>
</reference>
<gene>
    <name evidence="2" type="ORF">EMWEY_00059300</name>
</gene>
<sequence>MKDFLRELPELDFVGNSMPPVEHLSKLAQLLTLQQTALTQIQGGMQHLAKRYAEKPGSTPDQPEEDLLAALHRTTDLRRDQVFQDRVVGRWLIEQHKPGSRSGLAGQKVIEPCIACSPNPHEELLKELLNTPLGLRQQMGSGQIPMQPGVRSTLQGQEATIEKSAPPGHVK</sequence>
<accession>U6M784</accession>
<dbReference type="Proteomes" id="UP000030763">
    <property type="component" value="Unassembled WGS sequence"/>
</dbReference>